<dbReference type="Gene3D" id="3.40.30.10">
    <property type="entry name" value="Glutaredoxin"/>
    <property type="match status" value="1"/>
</dbReference>
<evidence type="ECO:0000313" key="16">
    <source>
        <dbReference type="Proteomes" id="UP000825935"/>
    </source>
</evidence>
<evidence type="ECO:0000256" key="2">
    <source>
        <dbReference type="ARBA" id="ARBA00022490"/>
    </source>
</evidence>
<dbReference type="PANTHER" id="PTHR28630">
    <property type="match status" value="1"/>
</dbReference>
<evidence type="ECO:0000256" key="9">
    <source>
        <dbReference type="ARBA" id="ARBA00037965"/>
    </source>
</evidence>
<keyword evidence="3" id="KW-0444">Lipid biosynthesis</keyword>
<comment type="subcellular location">
    <subcellularLocation>
        <location evidence="1">Cytoplasm</location>
        <location evidence="1">Cytosol</location>
    </subcellularLocation>
</comment>
<evidence type="ECO:0000256" key="12">
    <source>
        <dbReference type="ARBA" id="ARBA00041838"/>
    </source>
</evidence>
<dbReference type="Pfam" id="PF13911">
    <property type="entry name" value="AhpC-TSA_2"/>
    <property type="match status" value="1"/>
</dbReference>
<dbReference type="EC" id="1.11.1.20" evidence="10"/>
<dbReference type="OMA" id="TPFACER"/>
<dbReference type="InterPro" id="IPR036249">
    <property type="entry name" value="Thioredoxin-like_sf"/>
</dbReference>
<comment type="catalytic activity">
    <reaction evidence="14">
        <text>prostamide F2alpha + [thioredoxin]-disulfide = prostamide H2 + [thioredoxin]-dithiol</text>
        <dbReference type="Rhea" id="RHEA:26373"/>
        <dbReference type="Rhea" id="RHEA-COMP:10698"/>
        <dbReference type="Rhea" id="RHEA-COMP:10700"/>
        <dbReference type="ChEBI" id="CHEBI:29950"/>
        <dbReference type="ChEBI" id="CHEBI:50058"/>
        <dbReference type="ChEBI" id="CHEBI:53081"/>
        <dbReference type="ChEBI" id="CHEBI:53082"/>
        <dbReference type="EC" id="1.11.1.20"/>
    </reaction>
</comment>
<dbReference type="GO" id="GO:0006631">
    <property type="term" value="P:fatty acid metabolic process"/>
    <property type="evidence" value="ECO:0007669"/>
    <property type="project" value="UniProtKB-KW"/>
</dbReference>
<dbReference type="GO" id="GO:0005829">
    <property type="term" value="C:cytosol"/>
    <property type="evidence" value="ECO:0007669"/>
    <property type="project" value="UniProtKB-SubCell"/>
</dbReference>
<proteinExistence type="inferred from homology"/>
<evidence type="ECO:0000256" key="11">
    <source>
        <dbReference type="ARBA" id="ARBA00040768"/>
    </source>
</evidence>
<reference evidence="15" key="1">
    <citation type="submission" date="2021-08" db="EMBL/GenBank/DDBJ databases">
        <title>WGS assembly of Ceratopteris richardii.</title>
        <authorList>
            <person name="Marchant D.B."/>
            <person name="Chen G."/>
            <person name="Jenkins J."/>
            <person name="Shu S."/>
            <person name="Leebens-Mack J."/>
            <person name="Grimwood J."/>
            <person name="Schmutz J."/>
            <person name="Soltis P."/>
            <person name="Soltis D."/>
            <person name="Chen Z.-H."/>
        </authorList>
    </citation>
    <scope>NUCLEOTIDE SEQUENCE</scope>
    <source>
        <strain evidence="15">Whitten #5841</strain>
        <tissue evidence="15">Leaf</tissue>
    </source>
</reference>
<organism evidence="15 16">
    <name type="scientific">Ceratopteris richardii</name>
    <name type="common">Triangle waterfern</name>
    <dbReference type="NCBI Taxonomy" id="49495"/>
    <lineage>
        <taxon>Eukaryota</taxon>
        <taxon>Viridiplantae</taxon>
        <taxon>Streptophyta</taxon>
        <taxon>Embryophyta</taxon>
        <taxon>Tracheophyta</taxon>
        <taxon>Polypodiopsida</taxon>
        <taxon>Polypodiidae</taxon>
        <taxon>Polypodiales</taxon>
        <taxon>Pteridineae</taxon>
        <taxon>Pteridaceae</taxon>
        <taxon>Parkerioideae</taxon>
        <taxon>Ceratopteris</taxon>
    </lineage>
</organism>
<evidence type="ECO:0000256" key="1">
    <source>
        <dbReference type="ARBA" id="ARBA00004514"/>
    </source>
</evidence>
<dbReference type="Proteomes" id="UP000825935">
    <property type="component" value="Chromosome 8"/>
</dbReference>
<dbReference type="PANTHER" id="PTHR28630:SF3">
    <property type="entry name" value="PEROXIREDOXIN-LIKE 2C"/>
    <property type="match status" value="1"/>
</dbReference>
<name>A0A8T2U8U0_CERRI</name>
<evidence type="ECO:0000256" key="8">
    <source>
        <dbReference type="ARBA" id="ARBA00037117"/>
    </source>
</evidence>
<dbReference type="GO" id="GO:0016491">
    <property type="term" value="F:oxidoreductase activity"/>
    <property type="evidence" value="ECO:0007669"/>
    <property type="project" value="UniProtKB-KW"/>
</dbReference>
<evidence type="ECO:0000256" key="4">
    <source>
        <dbReference type="ARBA" id="ARBA00022832"/>
    </source>
</evidence>
<dbReference type="InterPro" id="IPR032801">
    <property type="entry name" value="PXL2A/B/C"/>
</dbReference>
<keyword evidence="6" id="KW-0560">Oxidoreductase</keyword>
<dbReference type="EMBL" id="CM035413">
    <property type="protein sequence ID" value="KAH7431792.1"/>
    <property type="molecule type" value="Genomic_DNA"/>
</dbReference>
<comment type="function">
    <text evidence="8">Catalyzes the reduction of prostaglandin-ethanolamide H(2) (prostamide H(2)) to prostamide F(2alpha) with NADPH as proton donor. Also able to reduce prostaglandin H(2) to prostaglandin F(2alpha).</text>
</comment>
<dbReference type="FunFam" id="3.40.30.10:FF:000243">
    <property type="entry name" value="Prostamide/prostaglandin F synthase"/>
    <property type="match status" value="1"/>
</dbReference>
<accession>A0A8T2U8U0</accession>
<evidence type="ECO:0000256" key="10">
    <source>
        <dbReference type="ARBA" id="ARBA00039126"/>
    </source>
</evidence>
<dbReference type="CDD" id="cd02970">
    <property type="entry name" value="PRX_like2"/>
    <property type="match status" value="1"/>
</dbReference>
<dbReference type="OrthoDB" id="40334at2759"/>
<comment type="caution">
    <text evidence="15">The sequence shown here is derived from an EMBL/GenBank/DDBJ whole genome shotgun (WGS) entry which is preliminary data.</text>
</comment>
<gene>
    <name evidence="15" type="ORF">KP509_08G066700</name>
</gene>
<keyword evidence="2" id="KW-0963">Cytoplasm</keyword>
<evidence type="ECO:0000256" key="14">
    <source>
        <dbReference type="ARBA" id="ARBA00048626"/>
    </source>
</evidence>
<keyword evidence="7" id="KW-0443">Lipid metabolism</keyword>
<comment type="catalytic activity">
    <reaction evidence="13">
        <text>prostaglandin H2 + [thioredoxin]-dithiol = prostaglandin F2alpha + [thioredoxin]-disulfide</text>
        <dbReference type="Rhea" id="RHEA:28214"/>
        <dbReference type="Rhea" id="RHEA-COMP:10698"/>
        <dbReference type="Rhea" id="RHEA-COMP:10700"/>
        <dbReference type="ChEBI" id="CHEBI:29950"/>
        <dbReference type="ChEBI" id="CHEBI:50058"/>
        <dbReference type="ChEBI" id="CHEBI:57404"/>
        <dbReference type="ChEBI" id="CHEBI:57405"/>
        <dbReference type="EC" id="1.11.1.20"/>
    </reaction>
</comment>
<evidence type="ECO:0000256" key="5">
    <source>
        <dbReference type="ARBA" id="ARBA00022857"/>
    </source>
</evidence>
<evidence type="ECO:0000256" key="3">
    <source>
        <dbReference type="ARBA" id="ARBA00022516"/>
    </source>
</evidence>
<keyword evidence="4" id="KW-0276">Fatty acid metabolism</keyword>
<evidence type="ECO:0000256" key="7">
    <source>
        <dbReference type="ARBA" id="ARBA00023098"/>
    </source>
</evidence>
<keyword evidence="5" id="KW-0521">NADP</keyword>
<sequence>MRFSRVSVFSAAAAAVAATSLSVLFSRATFHQAAMATQKGSTHVADAIKDVEVETVRGASDSNYVKVGSFWQDQTVVIHILRRFGCKLCRYNALELQKIVPTLEDHNVRIIAIGIEKLGLKEFQDGGFWNGELYIDNGKKIHNALSIKSVGILNSFKMLYDIRDALKKANDVSGNLKGDGRQLGATFVIAKGGTMLMDFRQKDFADQPSLESILEACGVDRKDYPSNLNTESERLVCD</sequence>
<dbReference type="AlphaFoldDB" id="A0A8T2U8U0"/>
<evidence type="ECO:0000256" key="13">
    <source>
        <dbReference type="ARBA" id="ARBA00047917"/>
    </source>
</evidence>
<evidence type="ECO:0000313" key="15">
    <source>
        <dbReference type="EMBL" id="KAH7431792.1"/>
    </source>
</evidence>
<dbReference type="SUPFAM" id="SSF52833">
    <property type="entry name" value="Thioredoxin-like"/>
    <property type="match status" value="1"/>
</dbReference>
<comment type="similarity">
    <text evidence="9">Belongs to the peroxiredoxin-like PRXL2 family. Prostamide/prostaglandin F synthase subfamily.</text>
</comment>
<evidence type="ECO:0000256" key="6">
    <source>
        <dbReference type="ARBA" id="ARBA00023002"/>
    </source>
</evidence>
<protein>
    <recommendedName>
        <fullName evidence="11">Prostamide/prostaglandin F synthase</fullName>
        <ecNumber evidence="10">1.11.1.20</ecNumber>
    </recommendedName>
    <alternativeName>
        <fullName evidence="12">Peroxiredoxin-like 2B</fullName>
    </alternativeName>
</protein>
<keyword evidence="16" id="KW-1185">Reference proteome</keyword>